<feature type="domain" description="Helix-turn-helix" evidence="1">
    <location>
        <begin position="7"/>
        <end position="57"/>
    </location>
</feature>
<name>A0A2W5C3J1_9BACT</name>
<dbReference type="EMBL" id="QFNK01000011">
    <property type="protein sequence ID" value="PZO88668.1"/>
    <property type="molecule type" value="Genomic_DNA"/>
</dbReference>
<evidence type="ECO:0000259" key="1">
    <source>
        <dbReference type="Pfam" id="PF12728"/>
    </source>
</evidence>
<organism evidence="2 3">
    <name type="scientific">Micavibrio aeruginosavorus</name>
    <dbReference type="NCBI Taxonomy" id="349221"/>
    <lineage>
        <taxon>Bacteria</taxon>
        <taxon>Pseudomonadati</taxon>
        <taxon>Bdellovibrionota</taxon>
        <taxon>Bdellovibrionia</taxon>
        <taxon>Bdellovibrionales</taxon>
        <taxon>Pseudobdellovibrionaceae</taxon>
        <taxon>Micavibrio</taxon>
    </lineage>
</organism>
<gene>
    <name evidence="2" type="ORF">DI626_01275</name>
</gene>
<proteinExistence type="predicted"/>
<protein>
    <recommendedName>
        <fullName evidence="1">Helix-turn-helix domain-containing protein</fullName>
    </recommendedName>
</protein>
<dbReference type="Gene3D" id="1.10.10.10">
    <property type="entry name" value="Winged helix-like DNA-binding domain superfamily/Winged helix DNA-binding domain"/>
    <property type="match status" value="1"/>
</dbReference>
<dbReference type="Proteomes" id="UP000249557">
    <property type="component" value="Unassembled WGS sequence"/>
</dbReference>
<dbReference type="InterPro" id="IPR036388">
    <property type="entry name" value="WH-like_DNA-bd_sf"/>
</dbReference>
<dbReference type="InterPro" id="IPR041657">
    <property type="entry name" value="HTH_17"/>
</dbReference>
<dbReference type="InterPro" id="IPR009061">
    <property type="entry name" value="DNA-bd_dom_put_sf"/>
</dbReference>
<dbReference type="SUPFAM" id="SSF46955">
    <property type="entry name" value="Putative DNA-binding domain"/>
    <property type="match status" value="1"/>
</dbReference>
<accession>A0A2W5C3J1</accession>
<sequence length="64" mass="7480">MPNTPFVTPKMLAAFLKVSEKTLDRWRREGKGPNFYKISNNRIRYYMPDVDTWLAQGKSNPDTS</sequence>
<dbReference type="AlphaFoldDB" id="A0A2W5C3J1"/>
<dbReference type="Pfam" id="PF12728">
    <property type="entry name" value="HTH_17"/>
    <property type="match status" value="1"/>
</dbReference>
<reference evidence="2 3" key="1">
    <citation type="submission" date="2017-08" db="EMBL/GenBank/DDBJ databases">
        <title>Infants hospitalized years apart are colonized by the same room-sourced microbial strains.</title>
        <authorList>
            <person name="Brooks B."/>
            <person name="Olm M.R."/>
            <person name="Firek B.A."/>
            <person name="Baker R."/>
            <person name="Thomas B.C."/>
            <person name="Morowitz M.J."/>
            <person name="Banfield J.F."/>
        </authorList>
    </citation>
    <scope>NUCLEOTIDE SEQUENCE [LARGE SCALE GENOMIC DNA]</scope>
    <source>
        <strain evidence="2">S2_018_000_R2_104</strain>
    </source>
</reference>
<evidence type="ECO:0000313" key="3">
    <source>
        <dbReference type="Proteomes" id="UP000249557"/>
    </source>
</evidence>
<comment type="caution">
    <text evidence="2">The sequence shown here is derived from an EMBL/GenBank/DDBJ whole genome shotgun (WGS) entry which is preliminary data.</text>
</comment>
<evidence type="ECO:0000313" key="2">
    <source>
        <dbReference type="EMBL" id="PZO88668.1"/>
    </source>
</evidence>